<evidence type="ECO:0000313" key="11">
    <source>
        <dbReference type="Proteomes" id="UP001372834"/>
    </source>
</evidence>
<feature type="domain" description="Ig-like" evidence="9">
    <location>
        <begin position="109"/>
        <end position="198"/>
    </location>
</feature>
<keyword evidence="4" id="KW-0472">Membrane</keyword>
<evidence type="ECO:0000256" key="6">
    <source>
        <dbReference type="ARBA" id="ARBA00023180"/>
    </source>
</evidence>
<keyword evidence="6" id="KW-0325">Glycoprotein</keyword>
<gene>
    <name evidence="10" type="ORF">RUM43_011828</name>
</gene>
<evidence type="ECO:0000256" key="2">
    <source>
        <dbReference type="ARBA" id="ARBA00022729"/>
    </source>
</evidence>
<feature type="region of interest" description="Disordered" evidence="8">
    <location>
        <begin position="1"/>
        <end position="26"/>
    </location>
</feature>
<dbReference type="InterPro" id="IPR003598">
    <property type="entry name" value="Ig_sub2"/>
</dbReference>
<dbReference type="InterPro" id="IPR013783">
    <property type="entry name" value="Ig-like_fold"/>
</dbReference>
<dbReference type="FunFam" id="2.60.40.10:FF:000324">
    <property type="entry name" value="Down syndrome cell adhesion molecule, isoform D"/>
    <property type="match status" value="1"/>
</dbReference>
<dbReference type="SMART" id="SM00408">
    <property type="entry name" value="IGc2"/>
    <property type="match status" value="2"/>
</dbReference>
<keyword evidence="2" id="KW-0732">Signal</keyword>
<sequence length="231" mass="25925">MDLKIRHKSGGSVPPRYHERVSPAPVREGETAVLTCTSQGYPPPQYTWFKVHPTNGHLEPVATTEKKHIREGVLVMQNAGLTDSGRYVCVANNSLGSERVELQLTVLVPISVHLTPQRVTVDLSHDTTLTCSVTGHPSPTITWRKDGLPIRNVSHRVRITGENSSRLEVSRMVREDKGMYQCFAKNDYEMSQGTAELRLGGECVSFKMSVKRHVEREYGNSAWTEEVTERE</sequence>
<dbReference type="Pfam" id="PF13927">
    <property type="entry name" value="Ig_3"/>
    <property type="match status" value="1"/>
</dbReference>
<accession>A0AAN8P5X3</accession>
<dbReference type="InterPro" id="IPR003599">
    <property type="entry name" value="Ig_sub"/>
</dbReference>
<dbReference type="Pfam" id="PF07679">
    <property type="entry name" value="I-set"/>
    <property type="match status" value="1"/>
</dbReference>
<dbReference type="GO" id="GO:0016020">
    <property type="term" value="C:membrane"/>
    <property type="evidence" value="ECO:0007669"/>
    <property type="project" value="UniProtKB-SubCell"/>
</dbReference>
<dbReference type="InterPro" id="IPR013098">
    <property type="entry name" value="Ig_I-set"/>
</dbReference>
<dbReference type="EMBL" id="JAWJWE010000005">
    <property type="protein sequence ID" value="KAK6634427.1"/>
    <property type="molecule type" value="Genomic_DNA"/>
</dbReference>
<proteinExistence type="predicted"/>
<dbReference type="PROSITE" id="PS50835">
    <property type="entry name" value="IG_LIKE"/>
    <property type="match status" value="2"/>
</dbReference>
<evidence type="ECO:0000256" key="5">
    <source>
        <dbReference type="ARBA" id="ARBA00023157"/>
    </source>
</evidence>
<comment type="subcellular location">
    <subcellularLocation>
        <location evidence="1">Membrane</location>
    </subcellularLocation>
</comment>
<dbReference type="SUPFAM" id="SSF48726">
    <property type="entry name" value="Immunoglobulin"/>
    <property type="match status" value="2"/>
</dbReference>
<dbReference type="PANTHER" id="PTHR12231:SF253">
    <property type="entry name" value="DPR-INTERACTING PROTEIN ETA, ISOFORM B-RELATED"/>
    <property type="match status" value="1"/>
</dbReference>
<evidence type="ECO:0000256" key="4">
    <source>
        <dbReference type="ARBA" id="ARBA00023136"/>
    </source>
</evidence>
<evidence type="ECO:0000256" key="1">
    <source>
        <dbReference type="ARBA" id="ARBA00004370"/>
    </source>
</evidence>
<dbReference type="AlphaFoldDB" id="A0AAN8P5X3"/>
<keyword evidence="3" id="KW-0677">Repeat</keyword>
<organism evidence="10 11">
    <name type="scientific">Polyplax serrata</name>
    <name type="common">Common mouse louse</name>
    <dbReference type="NCBI Taxonomy" id="468196"/>
    <lineage>
        <taxon>Eukaryota</taxon>
        <taxon>Metazoa</taxon>
        <taxon>Ecdysozoa</taxon>
        <taxon>Arthropoda</taxon>
        <taxon>Hexapoda</taxon>
        <taxon>Insecta</taxon>
        <taxon>Pterygota</taxon>
        <taxon>Neoptera</taxon>
        <taxon>Paraneoptera</taxon>
        <taxon>Psocodea</taxon>
        <taxon>Troctomorpha</taxon>
        <taxon>Phthiraptera</taxon>
        <taxon>Anoplura</taxon>
        <taxon>Polyplacidae</taxon>
        <taxon>Polyplax</taxon>
    </lineage>
</organism>
<dbReference type="InterPro" id="IPR007110">
    <property type="entry name" value="Ig-like_dom"/>
</dbReference>
<evidence type="ECO:0000259" key="9">
    <source>
        <dbReference type="PROSITE" id="PS50835"/>
    </source>
</evidence>
<dbReference type="InterPro" id="IPR051170">
    <property type="entry name" value="Neural/epithelial_adhesion"/>
</dbReference>
<dbReference type="InterPro" id="IPR036179">
    <property type="entry name" value="Ig-like_dom_sf"/>
</dbReference>
<dbReference type="SMART" id="SM00409">
    <property type="entry name" value="IG"/>
    <property type="match status" value="2"/>
</dbReference>
<name>A0AAN8P5X3_POLSC</name>
<comment type="caution">
    <text evidence="10">The sequence shown here is derived from an EMBL/GenBank/DDBJ whole genome shotgun (WGS) entry which is preliminary data.</text>
</comment>
<feature type="domain" description="Ig-like" evidence="9">
    <location>
        <begin position="15"/>
        <end position="105"/>
    </location>
</feature>
<keyword evidence="5" id="KW-1015">Disulfide bond</keyword>
<dbReference type="Gene3D" id="2.60.40.10">
    <property type="entry name" value="Immunoglobulins"/>
    <property type="match status" value="2"/>
</dbReference>
<keyword evidence="7" id="KW-0393">Immunoglobulin domain</keyword>
<dbReference type="FunFam" id="2.60.40.10:FF:000004">
    <property type="entry name" value="DCC isoform 1"/>
    <property type="match status" value="1"/>
</dbReference>
<evidence type="ECO:0000256" key="3">
    <source>
        <dbReference type="ARBA" id="ARBA00022737"/>
    </source>
</evidence>
<dbReference type="Proteomes" id="UP001372834">
    <property type="component" value="Unassembled WGS sequence"/>
</dbReference>
<evidence type="ECO:0000313" key="10">
    <source>
        <dbReference type="EMBL" id="KAK6634427.1"/>
    </source>
</evidence>
<dbReference type="GO" id="GO:0043005">
    <property type="term" value="C:neuron projection"/>
    <property type="evidence" value="ECO:0007669"/>
    <property type="project" value="TreeGrafter"/>
</dbReference>
<reference evidence="10 11" key="1">
    <citation type="submission" date="2023-10" db="EMBL/GenBank/DDBJ databases">
        <title>Genomes of two closely related lineages of the louse Polyplax serrata with different host specificities.</title>
        <authorList>
            <person name="Martinu J."/>
            <person name="Tarabai H."/>
            <person name="Stefka J."/>
            <person name="Hypsa V."/>
        </authorList>
    </citation>
    <scope>NUCLEOTIDE SEQUENCE [LARGE SCALE GENOMIC DNA]</scope>
    <source>
        <strain evidence="10">HR10_N</strain>
    </source>
</reference>
<protein>
    <recommendedName>
        <fullName evidence="9">Ig-like domain-containing protein</fullName>
    </recommendedName>
</protein>
<dbReference type="PANTHER" id="PTHR12231">
    <property type="entry name" value="CTX-RELATED TYPE I TRANSMEMBRANE PROTEIN"/>
    <property type="match status" value="1"/>
</dbReference>
<evidence type="ECO:0000256" key="7">
    <source>
        <dbReference type="ARBA" id="ARBA00023319"/>
    </source>
</evidence>
<evidence type="ECO:0000256" key="8">
    <source>
        <dbReference type="SAM" id="MobiDB-lite"/>
    </source>
</evidence>